<dbReference type="Gene3D" id="3.90.70.80">
    <property type="match status" value="1"/>
</dbReference>
<feature type="region of interest" description="Disordered" evidence="3">
    <location>
        <begin position="196"/>
        <end position="219"/>
    </location>
</feature>
<dbReference type="PANTHER" id="PTHR14389">
    <property type="entry name" value="SI:CH1073-475A24.1"/>
    <property type="match status" value="1"/>
</dbReference>
<dbReference type="SUPFAM" id="SSF54001">
    <property type="entry name" value="Cysteine proteinases"/>
    <property type="match status" value="1"/>
</dbReference>
<dbReference type="InterPro" id="IPR000488">
    <property type="entry name" value="Death_dom"/>
</dbReference>
<keyword evidence="7" id="KW-1185">Reference proteome</keyword>
<dbReference type="Gene3D" id="3.40.50.300">
    <property type="entry name" value="P-loop containing nucleotide triphosphate hydrolases"/>
    <property type="match status" value="1"/>
</dbReference>
<dbReference type="Pfam" id="PF02338">
    <property type="entry name" value="OTU"/>
    <property type="match status" value="1"/>
</dbReference>
<accession>A0A8K0A863</accession>
<name>A0A8K0A863_BRALA</name>
<dbReference type="FunFam" id="1.10.533.10:FF:000087">
    <property type="entry name" value="Uncharacterized protein"/>
    <property type="match status" value="1"/>
</dbReference>
<reference evidence="6" key="1">
    <citation type="submission" date="2022-01" db="EMBL/GenBank/DDBJ databases">
        <authorList>
            <person name="Braso-Vives M."/>
        </authorList>
    </citation>
    <scope>NUCLEOTIDE SEQUENCE</scope>
</reference>
<proteinExistence type="predicted"/>
<dbReference type="InterPro" id="IPR038765">
    <property type="entry name" value="Papain-like_cys_pep_sf"/>
</dbReference>
<dbReference type="AlphaFoldDB" id="A0A8K0A863"/>
<evidence type="ECO:0000256" key="1">
    <source>
        <dbReference type="ARBA" id="ARBA00022737"/>
    </source>
</evidence>
<dbReference type="InterPro" id="IPR032171">
    <property type="entry name" value="COR-A"/>
</dbReference>
<dbReference type="InterPro" id="IPR036388">
    <property type="entry name" value="WH-like_DNA-bd_sf"/>
</dbReference>
<keyword evidence="2" id="KW-0645">Protease</keyword>
<dbReference type="OrthoDB" id="5962960at2759"/>
<dbReference type="InterPro" id="IPR011029">
    <property type="entry name" value="DEATH-like_dom_sf"/>
</dbReference>
<evidence type="ECO:0000313" key="7">
    <source>
        <dbReference type="Proteomes" id="UP000838412"/>
    </source>
</evidence>
<keyword evidence="1" id="KW-0677">Repeat</keyword>
<feature type="domain" description="OTU" evidence="5">
    <location>
        <begin position="46"/>
        <end position="183"/>
    </location>
</feature>
<dbReference type="GO" id="GO:0007165">
    <property type="term" value="P:signal transduction"/>
    <property type="evidence" value="ECO:0007669"/>
    <property type="project" value="InterPro"/>
</dbReference>
<dbReference type="PROSITE" id="PS50802">
    <property type="entry name" value="OTU"/>
    <property type="match status" value="1"/>
</dbReference>
<feature type="domain" description="Death" evidence="4">
    <location>
        <begin position="805"/>
        <end position="879"/>
    </location>
</feature>
<dbReference type="GO" id="GO:0008234">
    <property type="term" value="F:cysteine-type peptidase activity"/>
    <property type="evidence" value="ECO:0007669"/>
    <property type="project" value="UniProtKB-KW"/>
</dbReference>
<dbReference type="Pfam" id="PF16095">
    <property type="entry name" value="COR-A"/>
    <property type="match status" value="1"/>
</dbReference>
<dbReference type="PROSITE" id="PS50017">
    <property type="entry name" value="DEATH_DOMAIN"/>
    <property type="match status" value="1"/>
</dbReference>
<sequence length="881" mass="101715">MKKLKNDNKDTFQKLRHLLTEVKVKGDALTDTYNRLTMHVAESGLTFRDEVPKDGNCMFHAVCDQLFRTERDGIGHVELRKLAVDFLKDRPYNDNGDHLSVFVQDQSWEDYLDTMSRDGTWGDHIVLQAIADKFGHDVSIVSSVEAKNYVTILTPSSRTLARHDTPLLLGHYAENHYASLDVAIAELEAAMTIRNEKKGEEQPKPPTKDSHYQPDLGVSGTTDPDLQATYMKAANIFRKQHDQLNVTGTEEYPLISIWDFGGQEIFYSTQQVFYTHRAIYGMILDLTKPLDSTVEKVSSDGGPTTHCHKERDFIDYHLESIRAHTRPLVPHCGAGQTAAKDIIPPVMVIFTHKDQVTEKCKQAFYSATRNHLKGKVIDKHVIDRYFSVDNTRRNPEDPEVAELRHYILDLAKKQSYMGESIPIKWLEVKSALQGMHKKGKRYCTLQEVMEAIDNHPIETTPEENAVNILKFWHLCGDIIYFPLQILRNFVILEPQWFVEVCKTIITIPQFRDREVKDEWDRLQETGELHDHLIEHVWSHREEALRYNLIDHKEELLDMMEKFDLVLRCHGRGDEETGPKYDTAEQATYFVPALLTTVTDDKKLYPSRVTRSKPIFIVFDGKFCPIGLYHRIVISSMRRYFKKKPLAYASCARFITSNPRQTFIITKEKFYLKVELLSSIHEDARCFSHGPEVREGLDEDLREVIEKWAPGIRYEWCLRCSCDDHKVKGDVDRFLPIQDREANIRECFKNGNVDCETYAPATTTVQDAGLADWFQNPLPEDDRRSPARPENPPSVDVSRYFDKVVDEVSSDWDNLARKLGFERNEIKGIKDEEGDNNRRCREVLERWRNKQGNVATLQVLKRALIEIGHKRTANLLGDSSDS</sequence>
<organism evidence="6 7">
    <name type="scientific">Branchiostoma lanceolatum</name>
    <name type="common">Common lancelet</name>
    <name type="synonym">Amphioxus lanceolatum</name>
    <dbReference type="NCBI Taxonomy" id="7740"/>
    <lineage>
        <taxon>Eukaryota</taxon>
        <taxon>Metazoa</taxon>
        <taxon>Chordata</taxon>
        <taxon>Cephalochordata</taxon>
        <taxon>Leptocardii</taxon>
        <taxon>Amphioxiformes</taxon>
        <taxon>Branchiostomatidae</taxon>
        <taxon>Branchiostoma</taxon>
    </lineage>
</organism>
<dbReference type="InterPro" id="IPR003323">
    <property type="entry name" value="OTU_dom"/>
</dbReference>
<gene>
    <name evidence="6" type="primary">Hypp4559</name>
    <name evidence="6" type="ORF">BLAG_LOCUS23201</name>
</gene>
<dbReference type="Proteomes" id="UP000838412">
    <property type="component" value="Chromosome 8"/>
</dbReference>
<dbReference type="CDD" id="cd01670">
    <property type="entry name" value="Death"/>
    <property type="match status" value="1"/>
</dbReference>
<dbReference type="SUPFAM" id="SSF47986">
    <property type="entry name" value="DEATH domain"/>
    <property type="match status" value="1"/>
</dbReference>
<evidence type="ECO:0000259" key="5">
    <source>
        <dbReference type="PROSITE" id="PS50802"/>
    </source>
</evidence>
<protein>
    <submittedName>
        <fullName evidence="6">Hypp4559 protein</fullName>
    </submittedName>
</protein>
<dbReference type="Pfam" id="PF00531">
    <property type="entry name" value="Death"/>
    <property type="match status" value="1"/>
</dbReference>
<evidence type="ECO:0000313" key="6">
    <source>
        <dbReference type="EMBL" id="CAH1271093.1"/>
    </source>
</evidence>
<evidence type="ECO:0000256" key="3">
    <source>
        <dbReference type="SAM" id="MobiDB-lite"/>
    </source>
</evidence>
<dbReference type="EMBL" id="OV696693">
    <property type="protein sequence ID" value="CAH1271093.1"/>
    <property type="molecule type" value="Genomic_DNA"/>
</dbReference>
<dbReference type="Gene3D" id="1.10.533.10">
    <property type="entry name" value="Death Domain, Fas"/>
    <property type="match status" value="1"/>
</dbReference>
<feature type="region of interest" description="Disordered" evidence="3">
    <location>
        <begin position="774"/>
        <end position="795"/>
    </location>
</feature>
<evidence type="ECO:0000256" key="2">
    <source>
        <dbReference type="ARBA" id="ARBA00022807"/>
    </source>
</evidence>
<feature type="compositionally biased region" description="Basic and acidic residues" evidence="3">
    <location>
        <begin position="196"/>
        <end position="212"/>
    </location>
</feature>
<dbReference type="SMART" id="SM00005">
    <property type="entry name" value="DEATH"/>
    <property type="match status" value="1"/>
</dbReference>
<dbReference type="Pfam" id="PF08477">
    <property type="entry name" value="Roc"/>
    <property type="match status" value="1"/>
</dbReference>
<keyword evidence="2" id="KW-0788">Thiol protease</keyword>
<dbReference type="InterPro" id="IPR027417">
    <property type="entry name" value="P-loop_NTPase"/>
</dbReference>
<dbReference type="FunFam" id="3.90.70.80:FF:000033">
    <property type="entry name" value="Predicted protein"/>
    <property type="match status" value="1"/>
</dbReference>
<dbReference type="CDD" id="cd22758">
    <property type="entry name" value="OTU_232R-like"/>
    <property type="match status" value="1"/>
</dbReference>
<dbReference type="FunFam" id="1.10.10.10:FF:000983">
    <property type="entry name" value="Uncharacterized protein"/>
    <property type="match status" value="1"/>
</dbReference>
<dbReference type="PANTHER" id="PTHR14389:SF3">
    <property type="entry name" value="PROTEIN FAM111A-LIKE"/>
    <property type="match status" value="1"/>
</dbReference>
<evidence type="ECO:0000259" key="4">
    <source>
        <dbReference type="PROSITE" id="PS50017"/>
    </source>
</evidence>
<keyword evidence="2" id="KW-0378">Hydrolase</keyword>
<dbReference type="Gene3D" id="1.10.10.10">
    <property type="entry name" value="Winged helix-like DNA-binding domain superfamily/Winged helix DNA-binding domain"/>
    <property type="match status" value="1"/>
</dbReference>